<evidence type="ECO:0000256" key="1">
    <source>
        <dbReference type="SAM" id="Coils"/>
    </source>
</evidence>
<dbReference type="Proteomes" id="UP000838878">
    <property type="component" value="Chromosome 9"/>
</dbReference>
<dbReference type="OrthoDB" id="2372305at2759"/>
<keyword evidence="3" id="KW-1185">Reference proteome</keyword>
<evidence type="ECO:0000313" key="3">
    <source>
        <dbReference type="Proteomes" id="UP000838878"/>
    </source>
</evidence>
<keyword evidence="1" id="KW-0175">Coiled coil</keyword>
<dbReference type="AlphaFoldDB" id="A0A8J9VQZ0"/>
<gene>
    <name evidence="2" type="ORF">BINO364_LOCUS16693</name>
</gene>
<feature type="coiled-coil region" evidence="1">
    <location>
        <begin position="74"/>
        <end position="101"/>
    </location>
</feature>
<name>A0A8J9VQZ0_9NEOP</name>
<accession>A0A8J9VQZ0</accession>
<organism evidence="2 3">
    <name type="scientific">Brenthis ino</name>
    <name type="common">lesser marbled fritillary</name>
    <dbReference type="NCBI Taxonomy" id="405034"/>
    <lineage>
        <taxon>Eukaryota</taxon>
        <taxon>Metazoa</taxon>
        <taxon>Ecdysozoa</taxon>
        <taxon>Arthropoda</taxon>
        <taxon>Hexapoda</taxon>
        <taxon>Insecta</taxon>
        <taxon>Pterygota</taxon>
        <taxon>Neoptera</taxon>
        <taxon>Endopterygota</taxon>
        <taxon>Lepidoptera</taxon>
        <taxon>Glossata</taxon>
        <taxon>Ditrysia</taxon>
        <taxon>Papilionoidea</taxon>
        <taxon>Nymphalidae</taxon>
        <taxon>Heliconiinae</taxon>
        <taxon>Argynnini</taxon>
        <taxon>Brenthis</taxon>
    </lineage>
</organism>
<evidence type="ECO:0000313" key="2">
    <source>
        <dbReference type="EMBL" id="CAH0731930.1"/>
    </source>
</evidence>
<protein>
    <submittedName>
        <fullName evidence="2">Uncharacterized protein</fullName>
    </submittedName>
</protein>
<feature type="non-terminal residue" evidence="2">
    <location>
        <position position="150"/>
    </location>
</feature>
<reference evidence="2" key="1">
    <citation type="submission" date="2021-12" db="EMBL/GenBank/DDBJ databases">
        <authorList>
            <person name="Martin H S."/>
        </authorList>
    </citation>
    <scope>NUCLEOTIDE SEQUENCE</scope>
</reference>
<proteinExistence type="predicted"/>
<dbReference type="EMBL" id="OV170229">
    <property type="protein sequence ID" value="CAH0731930.1"/>
    <property type="molecule type" value="Genomic_DNA"/>
</dbReference>
<sequence>MLKEVVNDYADYFKLDLANGFQTVQDVIDNMITRLEELTSVLQMIKLKNNDCSTIVTEDICRYRNEVTILSKKIITLSEVITKLQSNIEILEKQVGKAEADFGVQTDNKLKSFLKPFLKKRDINPNNGSLIPHEKIVFSSVLDNFEGNNT</sequence>